<evidence type="ECO:0000256" key="1">
    <source>
        <dbReference type="SAM" id="MobiDB-lite"/>
    </source>
</evidence>
<feature type="compositionally biased region" description="Acidic residues" evidence="1">
    <location>
        <begin position="12"/>
        <end position="21"/>
    </location>
</feature>
<keyword evidence="3" id="KW-1185">Reference proteome</keyword>
<feature type="region of interest" description="Disordered" evidence="1">
    <location>
        <begin position="191"/>
        <end position="224"/>
    </location>
</feature>
<name>A0A0G4F349_VITBC</name>
<dbReference type="Proteomes" id="UP000041254">
    <property type="component" value="Unassembled WGS sequence"/>
</dbReference>
<accession>A0A0G4F349</accession>
<dbReference type="AlphaFoldDB" id="A0A0G4F349"/>
<dbReference type="InParanoid" id="A0A0G4F349"/>
<proteinExistence type="predicted"/>
<protein>
    <submittedName>
        <fullName evidence="2">Uncharacterized protein</fullName>
    </submittedName>
</protein>
<organism evidence="2 3">
    <name type="scientific">Vitrella brassicaformis (strain CCMP3155)</name>
    <dbReference type="NCBI Taxonomy" id="1169540"/>
    <lineage>
        <taxon>Eukaryota</taxon>
        <taxon>Sar</taxon>
        <taxon>Alveolata</taxon>
        <taxon>Colpodellida</taxon>
        <taxon>Vitrellaceae</taxon>
        <taxon>Vitrella</taxon>
    </lineage>
</organism>
<sequence length="224" mass="24967">MASRRSRTAGGADEDEDDGADEGNFTNRGLKEQRRRVNEILRRCGVEDPKEVNMCLKAAIAQRFLEPDFSKEDPLSVIVLKTRCEDCNKRISVTMRDLLDQGNVGWDYEDGSEGGGVVCPREDCHWRAYVTRLCLGNPEVDCGKFHHHCSQCPGYGQCIGDYRNAHCEHCGNHYFTGLSGFPCPCGGDEDDDDYDDDDDDEEMGGGGGGRSRGERFNPRDCPLQ</sequence>
<feature type="compositionally biased region" description="Acidic residues" evidence="1">
    <location>
        <begin position="191"/>
        <end position="203"/>
    </location>
</feature>
<feature type="region of interest" description="Disordered" evidence="1">
    <location>
        <begin position="1"/>
        <end position="29"/>
    </location>
</feature>
<dbReference type="EMBL" id="CDMY01000366">
    <property type="protein sequence ID" value="CEM06469.1"/>
    <property type="molecule type" value="Genomic_DNA"/>
</dbReference>
<dbReference type="OrthoDB" id="10064509at2759"/>
<reference evidence="2 3" key="1">
    <citation type="submission" date="2014-11" db="EMBL/GenBank/DDBJ databases">
        <authorList>
            <person name="Zhu J."/>
            <person name="Qi W."/>
            <person name="Song R."/>
        </authorList>
    </citation>
    <scope>NUCLEOTIDE SEQUENCE [LARGE SCALE GENOMIC DNA]</scope>
</reference>
<gene>
    <name evidence="2" type="ORF">Vbra_5663</name>
</gene>
<evidence type="ECO:0000313" key="2">
    <source>
        <dbReference type="EMBL" id="CEM06469.1"/>
    </source>
</evidence>
<evidence type="ECO:0000313" key="3">
    <source>
        <dbReference type="Proteomes" id="UP000041254"/>
    </source>
</evidence>
<dbReference type="VEuPathDB" id="CryptoDB:Vbra_5663"/>